<evidence type="ECO:0000313" key="4">
    <source>
        <dbReference type="EMBL" id="KAK7789755.1"/>
    </source>
</evidence>
<evidence type="ECO:0000313" key="5">
    <source>
        <dbReference type="Proteomes" id="UP001378592"/>
    </source>
</evidence>
<dbReference type="Gene3D" id="3.10.100.10">
    <property type="entry name" value="Mannose-Binding Protein A, subunit A"/>
    <property type="match status" value="1"/>
</dbReference>
<dbReference type="PANTHER" id="PTHR22801:SF63">
    <property type="entry name" value="C-TYPE LECTIN DOMAIN-CONTAINING PROTEIN"/>
    <property type="match status" value="1"/>
</dbReference>
<dbReference type="EMBL" id="JAZDUA010000711">
    <property type="protein sequence ID" value="KAK7789755.1"/>
    <property type="molecule type" value="Genomic_DNA"/>
</dbReference>
<dbReference type="CDD" id="cd00037">
    <property type="entry name" value="CLECT"/>
    <property type="match status" value="1"/>
</dbReference>
<dbReference type="SUPFAM" id="SSF56436">
    <property type="entry name" value="C-type lectin-like"/>
    <property type="match status" value="1"/>
</dbReference>
<dbReference type="PANTHER" id="PTHR22801">
    <property type="entry name" value="LITHOSTATHINE"/>
    <property type="match status" value="1"/>
</dbReference>
<feature type="chain" id="PRO_5042825487" description="C-type lectin domain-containing protein" evidence="2">
    <location>
        <begin position="23"/>
        <end position="354"/>
    </location>
</feature>
<gene>
    <name evidence="4" type="ORF">R5R35_005175</name>
</gene>
<comment type="caution">
    <text evidence="4">The sequence shown here is derived from an EMBL/GenBank/DDBJ whole genome shotgun (WGS) entry which is preliminary data.</text>
</comment>
<keyword evidence="5" id="KW-1185">Reference proteome</keyword>
<accession>A0AAN9YUE5</accession>
<dbReference type="PROSITE" id="PS50041">
    <property type="entry name" value="C_TYPE_LECTIN_2"/>
    <property type="match status" value="1"/>
</dbReference>
<feature type="region of interest" description="Disordered" evidence="1">
    <location>
        <begin position="112"/>
        <end position="140"/>
    </location>
</feature>
<dbReference type="InterPro" id="IPR016187">
    <property type="entry name" value="CTDL_fold"/>
</dbReference>
<dbReference type="InterPro" id="IPR001304">
    <property type="entry name" value="C-type_lectin-like"/>
</dbReference>
<proteinExistence type="predicted"/>
<organism evidence="4 5">
    <name type="scientific">Gryllus longicercus</name>
    <dbReference type="NCBI Taxonomy" id="2509291"/>
    <lineage>
        <taxon>Eukaryota</taxon>
        <taxon>Metazoa</taxon>
        <taxon>Ecdysozoa</taxon>
        <taxon>Arthropoda</taxon>
        <taxon>Hexapoda</taxon>
        <taxon>Insecta</taxon>
        <taxon>Pterygota</taxon>
        <taxon>Neoptera</taxon>
        <taxon>Polyneoptera</taxon>
        <taxon>Orthoptera</taxon>
        <taxon>Ensifera</taxon>
        <taxon>Gryllidea</taxon>
        <taxon>Grylloidea</taxon>
        <taxon>Gryllidae</taxon>
        <taxon>Gryllinae</taxon>
        <taxon>Gryllus</taxon>
    </lineage>
</organism>
<feature type="compositionally biased region" description="Low complexity" evidence="1">
    <location>
        <begin position="112"/>
        <end position="129"/>
    </location>
</feature>
<evidence type="ECO:0000256" key="2">
    <source>
        <dbReference type="SAM" id="SignalP"/>
    </source>
</evidence>
<dbReference type="InterPro" id="IPR050801">
    <property type="entry name" value="Ca-Dep_Lectins_ImmuneDev"/>
</dbReference>
<evidence type="ECO:0000259" key="3">
    <source>
        <dbReference type="PROSITE" id="PS50041"/>
    </source>
</evidence>
<feature type="region of interest" description="Disordered" evidence="1">
    <location>
        <begin position="76"/>
        <end position="100"/>
    </location>
</feature>
<dbReference type="InterPro" id="IPR016186">
    <property type="entry name" value="C-type_lectin-like/link_sf"/>
</dbReference>
<feature type="signal peptide" evidence="2">
    <location>
        <begin position="1"/>
        <end position="22"/>
    </location>
</feature>
<reference evidence="4 5" key="1">
    <citation type="submission" date="2024-03" db="EMBL/GenBank/DDBJ databases">
        <title>The genome assembly and annotation of the cricket Gryllus longicercus Weissman &amp; Gray.</title>
        <authorList>
            <person name="Szrajer S."/>
            <person name="Gray D."/>
            <person name="Ylla G."/>
        </authorList>
    </citation>
    <scope>NUCLEOTIDE SEQUENCE [LARGE SCALE GENOMIC DNA]</scope>
    <source>
        <strain evidence="4">DAG 2021-001</strain>
        <tissue evidence="4">Whole body minus gut</tissue>
    </source>
</reference>
<protein>
    <recommendedName>
        <fullName evidence="3">C-type lectin domain-containing protein</fullName>
    </recommendedName>
</protein>
<sequence>MRRHEAWWWVLGAVLCVAVCGASDPPARPRILSSITRPQNLSCKAAEGVDFEFFTQLFPPKHVLKILIKDDYDVTLLPPDPTPPPTPPTQPPSPPTTPIISLPPSLQPVKTIAPRTTPRPITPTLRTAAKPSTTTGIPMVPSSARSTYVFEGSDDDWDYIQGLVPPSNGDPGLLAYERLRHQIRTLMKESERAKKAMELFCTEAAKEDNTVIESDGSLHPSYEEVPGVGVYRLHARPRSWEEARKACEREGAQLAVPNSRTEALALMDIHNRCPRLLPTHFNDYQYLGVHDLYSEGDWETVVGYPLNETGYVNWAKNQPDNIHEHGENCLSMNRNGFFNDVPCWTELPFICEHP</sequence>
<dbReference type="AlphaFoldDB" id="A0AAN9YUE5"/>
<keyword evidence="2" id="KW-0732">Signal</keyword>
<feature type="compositionally biased region" description="Pro residues" evidence="1">
    <location>
        <begin position="78"/>
        <end position="97"/>
    </location>
</feature>
<evidence type="ECO:0000256" key="1">
    <source>
        <dbReference type="SAM" id="MobiDB-lite"/>
    </source>
</evidence>
<dbReference type="Pfam" id="PF00059">
    <property type="entry name" value="Lectin_C"/>
    <property type="match status" value="1"/>
</dbReference>
<feature type="domain" description="C-type lectin" evidence="3">
    <location>
        <begin position="231"/>
        <end position="352"/>
    </location>
</feature>
<dbReference type="SMART" id="SM00034">
    <property type="entry name" value="CLECT"/>
    <property type="match status" value="1"/>
</dbReference>
<name>A0AAN9YUE5_9ORTH</name>
<dbReference type="Proteomes" id="UP001378592">
    <property type="component" value="Unassembled WGS sequence"/>
</dbReference>